<dbReference type="InterPro" id="IPR042102">
    <property type="entry name" value="RNA_pol_Rpb1_3_sf"/>
</dbReference>
<protein>
    <recommendedName>
        <fullName evidence="1">DNA-directed RNA polymerase</fullName>
        <ecNumber evidence="1">2.7.7.6</ecNumber>
    </recommendedName>
</protein>
<keyword evidence="2" id="KW-0240">DNA-directed RNA polymerase</keyword>
<dbReference type="GO" id="GO:0003677">
    <property type="term" value="F:DNA binding"/>
    <property type="evidence" value="ECO:0007669"/>
    <property type="project" value="InterPro"/>
</dbReference>
<keyword evidence="4" id="KW-0548">Nucleotidyltransferase</keyword>
<evidence type="ECO:0000313" key="8">
    <source>
        <dbReference type="EMBL" id="KAG6371770.1"/>
    </source>
</evidence>
<dbReference type="Proteomes" id="UP000683000">
    <property type="component" value="Unassembled WGS sequence"/>
</dbReference>
<dbReference type="Pfam" id="PF04983">
    <property type="entry name" value="RNA_pol_Rpb1_3"/>
    <property type="match status" value="1"/>
</dbReference>
<evidence type="ECO:0000313" key="9">
    <source>
        <dbReference type="Proteomes" id="UP000683000"/>
    </source>
</evidence>
<dbReference type="FunFam" id="1.10.274.100:FF:000001">
    <property type="entry name" value="DNA-directed RNA polymerase subunit"/>
    <property type="match status" value="1"/>
</dbReference>
<evidence type="ECO:0000259" key="7">
    <source>
        <dbReference type="Pfam" id="PF04983"/>
    </source>
</evidence>
<dbReference type="GO" id="GO:0005665">
    <property type="term" value="C:RNA polymerase II, core complex"/>
    <property type="evidence" value="ECO:0007669"/>
    <property type="project" value="TreeGrafter"/>
</dbReference>
<evidence type="ECO:0000256" key="3">
    <source>
        <dbReference type="ARBA" id="ARBA00022679"/>
    </source>
</evidence>
<evidence type="ECO:0000259" key="6">
    <source>
        <dbReference type="Pfam" id="PF00623"/>
    </source>
</evidence>
<dbReference type="EMBL" id="JAGFBS010000032">
    <property type="protein sequence ID" value="KAG6371770.1"/>
    <property type="molecule type" value="Genomic_DNA"/>
</dbReference>
<keyword evidence="9" id="KW-1185">Reference proteome</keyword>
<dbReference type="InterPro" id="IPR000722">
    <property type="entry name" value="RNA_pol_asu"/>
</dbReference>
<dbReference type="InterPro" id="IPR045867">
    <property type="entry name" value="DNA-dir_RpoC_beta_prime"/>
</dbReference>
<dbReference type="GO" id="GO:0003899">
    <property type="term" value="F:DNA-directed RNA polymerase activity"/>
    <property type="evidence" value="ECO:0007669"/>
    <property type="project" value="UniProtKB-EC"/>
</dbReference>
<dbReference type="PANTHER" id="PTHR19376:SF37">
    <property type="entry name" value="DNA-DIRECTED RNA POLYMERASE II SUBUNIT RPB1"/>
    <property type="match status" value="1"/>
</dbReference>
<keyword evidence="5" id="KW-0804">Transcription</keyword>
<dbReference type="InterPro" id="IPR007066">
    <property type="entry name" value="RNA_pol_Rpb1_3"/>
</dbReference>
<organism evidence="8 9">
    <name type="scientific">Boletus reticuloceps</name>
    <dbReference type="NCBI Taxonomy" id="495285"/>
    <lineage>
        <taxon>Eukaryota</taxon>
        <taxon>Fungi</taxon>
        <taxon>Dikarya</taxon>
        <taxon>Basidiomycota</taxon>
        <taxon>Agaricomycotina</taxon>
        <taxon>Agaricomycetes</taxon>
        <taxon>Agaricomycetidae</taxon>
        <taxon>Boletales</taxon>
        <taxon>Boletineae</taxon>
        <taxon>Boletaceae</taxon>
        <taxon>Boletoideae</taxon>
        <taxon>Boletus</taxon>
    </lineage>
</organism>
<sequence>MLSFGMGGLLRLERYLNLMLPVYPTFWFNLSVTPPYNADFDGDGMNMPHIPQSEETRAELGQIAWVPRQITFLQANKPTMGIVQDMLCNICKFTLPDTFLDWNHIQNILLWLPDLDGNVPTPAIIKPKPLWTGKQILSMVIPHGINIHRTPDPKSWNPVFDDGMMVDNGEILFGIVDKKSVGATQGGLIHIVFHKKGPEAM</sequence>
<feature type="domain" description="RNA polymerase Rpb1" evidence="7">
    <location>
        <begin position="73"/>
        <end position="200"/>
    </location>
</feature>
<comment type="caution">
    <text evidence="8">The sequence shown here is derived from an EMBL/GenBank/DDBJ whole genome shotgun (WGS) entry which is preliminary data.</text>
</comment>
<dbReference type="Gene3D" id="2.40.40.20">
    <property type="match status" value="1"/>
</dbReference>
<dbReference type="Gene3D" id="1.10.274.100">
    <property type="entry name" value="RNA polymerase Rpb1, domain 3"/>
    <property type="match status" value="1"/>
</dbReference>
<dbReference type="AlphaFoldDB" id="A0A8I2YH09"/>
<accession>A0A8I2YH09</accession>
<dbReference type="GO" id="GO:0006351">
    <property type="term" value="P:DNA-templated transcription"/>
    <property type="evidence" value="ECO:0007669"/>
    <property type="project" value="InterPro"/>
</dbReference>
<proteinExistence type="predicted"/>
<dbReference type="PANTHER" id="PTHR19376">
    <property type="entry name" value="DNA-DIRECTED RNA POLYMERASE"/>
    <property type="match status" value="1"/>
</dbReference>
<evidence type="ECO:0000256" key="5">
    <source>
        <dbReference type="ARBA" id="ARBA00023163"/>
    </source>
</evidence>
<dbReference type="OrthoDB" id="2653609at2759"/>
<name>A0A8I2YH09_9AGAM</name>
<gene>
    <name evidence="8" type="ORF">JVT61DRAFT_9125</name>
</gene>
<keyword evidence="3" id="KW-0808">Transferase</keyword>
<dbReference type="Pfam" id="PF00623">
    <property type="entry name" value="RNA_pol_Rpb1_2"/>
    <property type="match status" value="1"/>
</dbReference>
<dbReference type="EC" id="2.7.7.6" evidence="1"/>
<feature type="domain" description="RNA polymerase alpha subunit" evidence="6">
    <location>
        <begin position="24"/>
        <end position="64"/>
    </location>
</feature>
<reference evidence="8" key="1">
    <citation type="submission" date="2021-03" db="EMBL/GenBank/DDBJ databases">
        <title>Evolutionary innovations through gain and loss of genes in the ectomycorrhizal Boletales.</title>
        <authorList>
            <person name="Wu G."/>
            <person name="Miyauchi S."/>
            <person name="Morin E."/>
            <person name="Yang Z.-L."/>
            <person name="Xu J."/>
            <person name="Martin F.M."/>
        </authorList>
    </citation>
    <scope>NUCLEOTIDE SEQUENCE</scope>
    <source>
        <strain evidence="8">BR01</strain>
    </source>
</reference>
<evidence type="ECO:0000256" key="1">
    <source>
        <dbReference type="ARBA" id="ARBA00012418"/>
    </source>
</evidence>
<evidence type="ECO:0000256" key="2">
    <source>
        <dbReference type="ARBA" id="ARBA00022478"/>
    </source>
</evidence>
<evidence type="ECO:0000256" key="4">
    <source>
        <dbReference type="ARBA" id="ARBA00022695"/>
    </source>
</evidence>
<dbReference type="SUPFAM" id="SSF64484">
    <property type="entry name" value="beta and beta-prime subunits of DNA dependent RNA-polymerase"/>
    <property type="match status" value="1"/>
</dbReference>